<proteinExistence type="predicted"/>
<dbReference type="Proteomes" id="UP000006094">
    <property type="component" value="Chromosome"/>
</dbReference>
<dbReference type="eggNOG" id="ENOG50330DZ">
    <property type="taxonomic scope" value="Bacteria"/>
</dbReference>
<accession>K0AVR5</accession>
<sequence>MKVFLLLYRNRIIDRNIVYIIELMKEALGNMQEFDKISISELSKQNMFMILHALEYTGKSTNVDTFIELKNNIIKELSELADATEDEFMNYLQKESI</sequence>
<dbReference type="HOGENOM" id="CLU_2341727_0_0_9"/>
<gene>
    <name evidence="2" type="ordered locus">Curi_c08730</name>
</gene>
<reference evidence="2 3" key="1">
    <citation type="journal article" date="2012" name="PLoS ONE">
        <title>The purine-utilizing bacterium Clostridium acidurici 9a: a genome-guided metabolic reconsideration.</title>
        <authorList>
            <person name="Hartwich K."/>
            <person name="Poehlein A."/>
            <person name="Daniel R."/>
        </authorList>
    </citation>
    <scope>NUCLEOTIDE SEQUENCE [LARGE SCALE GENOMIC DNA]</scope>
    <source>
        <strain evidence="3">ATCC 7906 / DSM 604 / BCRC 14475 / CIP 104303 / KCTC 5404 / NCIMB 10678 / 9a</strain>
    </source>
</reference>
<dbReference type="AlphaFoldDB" id="K0AVR5"/>
<dbReference type="STRING" id="1128398.Curi_c08730"/>
<feature type="coiled-coil region" evidence="1">
    <location>
        <begin position="67"/>
        <end position="94"/>
    </location>
</feature>
<protein>
    <submittedName>
        <fullName evidence="2">Uncharacterized protein</fullName>
    </submittedName>
</protein>
<evidence type="ECO:0000313" key="3">
    <source>
        <dbReference type="Proteomes" id="UP000006094"/>
    </source>
</evidence>
<dbReference type="EMBL" id="CP003326">
    <property type="protein sequence ID" value="AFS77943.1"/>
    <property type="molecule type" value="Genomic_DNA"/>
</dbReference>
<name>K0AVR5_GOTA9</name>
<evidence type="ECO:0000256" key="1">
    <source>
        <dbReference type="SAM" id="Coils"/>
    </source>
</evidence>
<organism evidence="2 3">
    <name type="scientific">Gottschalkia acidurici (strain ATCC 7906 / DSM 604 / BCRC 14475 / CIP 104303 / KCTC 5404 / NCIMB 10678 / 9a)</name>
    <name type="common">Clostridium acidurici</name>
    <dbReference type="NCBI Taxonomy" id="1128398"/>
    <lineage>
        <taxon>Bacteria</taxon>
        <taxon>Bacillati</taxon>
        <taxon>Bacillota</taxon>
        <taxon>Tissierellia</taxon>
        <taxon>Tissierellales</taxon>
        <taxon>Gottschalkiaceae</taxon>
        <taxon>Gottschalkia</taxon>
    </lineage>
</organism>
<keyword evidence="1" id="KW-0175">Coiled coil</keyword>
<evidence type="ECO:0000313" key="2">
    <source>
        <dbReference type="EMBL" id="AFS77943.1"/>
    </source>
</evidence>
<keyword evidence="3" id="KW-1185">Reference proteome</keyword>
<dbReference type="KEGG" id="cad:Curi_c08730"/>